<dbReference type="RefSeq" id="WP_229331173.1">
    <property type="nucleotide sequence ID" value="NZ_AP025183.1"/>
</dbReference>
<protein>
    <recommendedName>
        <fullName evidence="2 6">Cryptochrome DASH</fullName>
    </recommendedName>
</protein>
<dbReference type="InterPro" id="IPR002081">
    <property type="entry name" value="Cryptochrome/DNA_photolyase_1"/>
</dbReference>
<dbReference type="InterPro" id="IPR005101">
    <property type="entry name" value="Cryptochr/Photolyase_FAD-bd"/>
</dbReference>
<dbReference type="InterPro" id="IPR014133">
    <property type="entry name" value="Cry_DASH"/>
</dbReference>
<dbReference type="Pfam" id="PF03441">
    <property type="entry name" value="FAD_binding_7"/>
    <property type="match status" value="1"/>
</dbReference>
<dbReference type="Proteomes" id="UP001319865">
    <property type="component" value="Chromosome"/>
</dbReference>
<dbReference type="NCBIfam" id="TIGR02765">
    <property type="entry name" value="crypto_DASH"/>
    <property type="match status" value="1"/>
</dbReference>
<comment type="function">
    <text evidence="6">May have a photoreceptor function.</text>
</comment>
<evidence type="ECO:0000256" key="3">
    <source>
        <dbReference type="ARBA" id="ARBA00022630"/>
    </source>
</evidence>
<keyword evidence="4 6" id="KW-0274">FAD</keyword>
<dbReference type="Gene3D" id="1.10.579.10">
    <property type="entry name" value="DNA Cyclobutane Dipyrimidine Photolyase, subunit A, domain 3"/>
    <property type="match status" value="1"/>
</dbReference>
<dbReference type="SUPFAM" id="SSF52425">
    <property type="entry name" value="Cryptochrome/photolyase, N-terminal domain"/>
    <property type="match status" value="1"/>
</dbReference>
<evidence type="ECO:0000256" key="4">
    <source>
        <dbReference type="ARBA" id="ARBA00022827"/>
    </source>
</evidence>
<organism evidence="8 9">
    <name type="scientific">Flavobacterium ammonificans</name>
    <dbReference type="NCBI Taxonomy" id="1751056"/>
    <lineage>
        <taxon>Bacteria</taxon>
        <taxon>Pseudomonadati</taxon>
        <taxon>Bacteroidota</taxon>
        <taxon>Flavobacteriia</taxon>
        <taxon>Flavobacteriales</taxon>
        <taxon>Flavobacteriaceae</taxon>
        <taxon>Flavobacterium</taxon>
    </lineage>
</organism>
<gene>
    <name evidence="8" type="primary">phrB3</name>
    <name evidence="8" type="ORF">GENT11_07200</name>
</gene>
<reference evidence="8 9" key="2">
    <citation type="journal article" date="2022" name="Microorganisms">
        <title>Complete Genome Sequences of Two Flavobacterium ammonificans Strains and a Flavobacterium ammoniigenes Strain of Ammonifying Bacterioplankton Isolated from Surface River Water.</title>
        <authorList>
            <person name="Suda W."/>
            <person name="Ogata Y."/>
            <person name="Shindo C."/>
            <person name="Watanabe K."/>
        </authorList>
    </citation>
    <scope>NUCLEOTIDE SEQUENCE [LARGE SCALE GENOMIC DNA]</scope>
    <source>
        <strain evidence="8 9">GENT11</strain>
    </source>
</reference>
<name>A0ABN6KTF4_9FLAO</name>
<comment type="similarity">
    <text evidence="1 6">Belongs to the DNA photolyase class-1 family.</text>
</comment>
<proteinExistence type="inferred from homology"/>
<dbReference type="InterPro" id="IPR036155">
    <property type="entry name" value="Crypto/Photolyase_N_sf"/>
</dbReference>
<feature type="domain" description="Photolyase/cryptochrome alpha/beta" evidence="7">
    <location>
        <begin position="3"/>
        <end position="137"/>
    </location>
</feature>
<sequence>MIKTALVWFKTDLRIEDNETLVKAIAQSEKVIPVYCFDEAHFETSVYGFKKTGSFRAQFLLESLEDLDAKLRTLGSGLRIVMGKPEVEIPKLVQEYKAQKVFAKREVAFEEKQTEKKVQTELFKLRCELDTYSTSTLYHAEDLPFSIKNIPDVFTNFRKKTEKDAEIRPPFTAPKQINSPEIPAIELPTLEDLGVSKTTIDSRAVLAFKGGESEAIQRLQHYFYNTQSLSTYKETRNGMVGADYSSKFSPWLAMGCISARYIYAEVKKYEMQFGANDSTYWLVFELLWRDFFRFMFKKYQTKFFLYEGIKLKKGNSKSLNEKLLSQWVNGTTASDFINANMLELQQTGFMSNRGRQNVASYFCNELNMDWRLGAAYFEEQLIDYDVCSNWGNWAYLAGVGNDPRGHRYFNIEKQATDYDKNKAFRKLWLTE</sequence>
<keyword evidence="9" id="KW-1185">Reference proteome</keyword>
<dbReference type="InterPro" id="IPR006050">
    <property type="entry name" value="DNA_photolyase_N"/>
</dbReference>
<keyword evidence="5 6" id="KW-0157">Chromophore</keyword>
<dbReference type="Gene3D" id="3.40.50.620">
    <property type="entry name" value="HUPs"/>
    <property type="match status" value="1"/>
</dbReference>
<dbReference type="EMBL" id="AP025183">
    <property type="protein sequence ID" value="BDB52408.1"/>
    <property type="molecule type" value="Genomic_DNA"/>
</dbReference>
<dbReference type="InterPro" id="IPR036134">
    <property type="entry name" value="Crypto/Photolyase_FAD-like_sf"/>
</dbReference>
<dbReference type="PROSITE" id="PS51645">
    <property type="entry name" value="PHR_CRY_ALPHA_BETA"/>
    <property type="match status" value="1"/>
</dbReference>
<evidence type="ECO:0000256" key="2">
    <source>
        <dbReference type="ARBA" id="ARBA00017881"/>
    </source>
</evidence>
<keyword evidence="3 6" id="KW-0285">Flavoprotein</keyword>
<comment type="cofactor">
    <cofactor evidence="6">
        <name>(6R)-5,10-methylene-5,6,7,8-tetrahydrofolate</name>
        <dbReference type="ChEBI" id="CHEBI:15636"/>
    </cofactor>
    <text evidence="6">Binds 1 5,10-methenyltetrahydrofolate (MTHF) per subunit.</text>
</comment>
<dbReference type="PANTHER" id="PTHR11455:SF22">
    <property type="entry name" value="CRYPTOCHROME DASH"/>
    <property type="match status" value="1"/>
</dbReference>
<evidence type="ECO:0000313" key="9">
    <source>
        <dbReference type="Proteomes" id="UP001319865"/>
    </source>
</evidence>
<evidence type="ECO:0000256" key="1">
    <source>
        <dbReference type="ARBA" id="ARBA00005862"/>
    </source>
</evidence>
<dbReference type="Pfam" id="PF00875">
    <property type="entry name" value="DNA_photolyase"/>
    <property type="match status" value="1"/>
</dbReference>
<evidence type="ECO:0000256" key="6">
    <source>
        <dbReference type="RuleBase" id="RU367151"/>
    </source>
</evidence>
<dbReference type="SUPFAM" id="SSF48173">
    <property type="entry name" value="Cryptochrome/photolyase FAD-binding domain"/>
    <property type="match status" value="1"/>
</dbReference>
<dbReference type="Gene3D" id="1.25.40.80">
    <property type="match status" value="1"/>
</dbReference>
<evidence type="ECO:0000256" key="5">
    <source>
        <dbReference type="ARBA" id="ARBA00022991"/>
    </source>
</evidence>
<accession>A0ABN6KTF4</accession>
<dbReference type="PANTHER" id="PTHR11455">
    <property type="entry name" value="CRYPTOCHROME"/>
    <property type="match status" value="1"/>
</dbReference>
<evidence type="ECO:0000313" key="8">
    <source>
        <dbReference type="EMBL" id="BDB52408.1"/>
    </source>
</evidence>
<dbReference type="PRINTS" id="PR00147">
    <property type="entry name" value="DNAPHOTLYASE"/>
</dbReference>
<reference evidence="8 9" key="1">
    <citation type="journal article" date="2022" name="Int. J. Syst. Evol. Microbiol.">
        <title>Flavobacterium ammonificans sp. nov. and Flavobacterium ammoniigenes sp. nov., ammonifying bacteria isolated from surface river water.</title>
        <authorList>
            <person name="Watanabe K."/>
            <person name="Kitamura T."/>
            <person name="Ogata Y."/>
            <person name="Shindo C."/>
            <person name="Suda W."/>
        </authorList>
    </citation>
    <scope>NUCLEOTIDE SEQUENCE [LARGE SCALE GENOMIC DNA]</scope>
    <source>
        <strain evidence="8 9">GENT11</strain>
    </source>
</reference>
<evidence type="ECO:0000259" key="7">
    <source>
        <dbReference type="PROSITE" id="PS51645"/>
    </source>
</evidence>
<comment type="cofactor">
    <cofactor evidence="6">
        <name>FAD</name>
        <dbReference type="ChEBI" id="CHEBI:57692"/>
    </cofactor>
    <text evidence="6">Binds 1 FAD per subunit.</text>
</comment>
<dbReference type="InterPro" id="IPR014729">
    <property type="entry name" value="Rossmann-like_a/b/a_fold"/>
</dbReference>